<keyword evidence="6" id="KW-1185">Reference proteome</keyword>
<feature type="signal peptide" evidence="2">
    <location>
        <begin position="1"/>
        <end position="18"/>
    </location>
</feature>
<keyword evidence="1" id="KW-0479">Metal-binding</keyword>
<dbReference type="PANTHER" id="PTHR11474:SF116">
    <property type="entry name" value="TYROSINASE"/>
    <property type="match status" value="1"/>
</dbReference>
<feature type="domain" description="Tyrosinase copper-binding" evidence="3">
    <location>
        <begin position="168"/>
        <end position="185"/>
    </location>
</feature>
<dbReference type="EMBL" id="JAGMVJ010000002">
    <property type="protein sequence ID" value="KAH7093245.1"/>
    <property type="molecule type" value="Genomic_DNA"/>
</dbReference>
<dbReference type="InterPro" id="IPR008922">
    <property type="entry name" value="Di-copper_centre_dom_sf"/>
</dbReference>
<dbReference type="PROSITE" id="PS00498">
    <property type="entry name" value="TYROSINASE_2"/>
    <property type="match status" value="1"/>
</dbReference>
<evidence type="ECO:0000259" key="4">
    <source>
        <dbReference type="PROSITE" id="PS00498"/>
    </source>
</evidence>
<dbReference type="InterPro" id="IPR002227">
    <property type="entry name" value="Tyrosinase_Cu-bd"/>
</dbReference>
<dbReference type="PROSITE" id="PS00497">
    <property type="entry name" value="TYROSINASE_1"/>
    <property type="match status" value="1"/>
</dbReference>
<dbReference type="InterPro" id="IPR050316">
    <property type="entry name" value="Tyrosinase/Hemocyanin"/>
</dbReference>
<keyword evidence="2" id="KW-0732">Signal</keyword>
<dbReference type="Pfam" id="PF00264">
    <property type="entry name" value="Tyrosinase"/>
    <property type="match status" value="1"/>
</dbReference>
<proteinExistence type="predicted"/>
<sequence length="384" mass="42320">MRSSLLAATLAVSVGVSALPQSLPAAAPVAPAIPLEKFNTKKFTKLFTLDEILSGVFKNITEAVQNGLEDLTDSLTESLTKPLAKPQEKQEESSFRALAVDDTVSTAATCANPRVRTEWDSYSDSDRQAFVSAIRCLQGRGPSGQFGQSRSRYEDLVALHQTLTPNVHGNAKFLLWHRYYLWTFEDILRTECGFDRNLPWFDETRYAGRFSQSSVFSSQWFGAIGLGGNCVTDGQFANLAINVGPGQDNYAHCLARNGDGSKTQYTSQAMVDACNDQSPYSNMASCAEGGAHAWGHNGIGAVMQDVFASPADPVFWLHHAFIDRNFRIWQNRDSSRVNTVDGRDGGGNPLTLDTTVNVYGFRPDVTLRDIMDTTSDKLCYKYNY</sequence>
<comment type="caution">
    <text evidence="5">The sequence shown here is derived from an EMBL/GenBank/DDBJ whole genome shotgun (WGS) entry which is preliminary data.</text>
</comment>
<reference evidence="5" key="1">
    <citation type="journal article" date="2021" name="Nat. Commun.">
        <title>Genetic determinants of endophytism in the Arabidopsis root mycobiome.</title>
        <authorList>
            <person name="Mesny F."/>
            <person name="Miyauchi S."/>
            <person name="Thiergart T."/>
            <person name="Pickel B."/>
            <person name="Atanasova L."/>
            <person name="Karlsson M."/>
            <person name="Huettel B."/>
            <person name="Barry K.W."/>
            <person name="Haridas S."/>
            <person name="Chen C."/>
            <person name="Bauer D."/>
            <person name="Andreopoulos W."/>
            <person name="Pangilinan J."/>
            <person name="LaButti K."/>
            <person name="Riley R."/>
            <person name="Lipzen A."/>
            <person name="Clum A."/>
            <person name="Drula E."/>
            <person name="Henrissat B."/>
            <person name="Kohler A."/>
            <person name="Grigoriev I.V."/>
            <person name="Martin F.M."/>
            <person name="Hacquard S."/>
        </authorList>
    </citation>
    <scope>NUCLEOTIDE SEQUENCE</scope>
    <source>
        <strain evidence="5">MPI-SDFR-AT-0120</strain>
    </source>
</reference>
<protein>
    <recommendedName>
        <fullName evidence="3 4">Tyrosinase copper-binding domain-containing protein</fullName>
    </recommendedName>
</protein>
<evidence type="ECO:0000259" key="3">
    <source>
        <dbReference type="PROSITE" id="PS00497"/>
    </source>
</evidence>
<organism evidence="5 6">
    <name type="scientific">Paraphoma chrysanthemicola</name>
    <dbReference type="NCBI Taxonomy" id="798071"/>
    <lineage>
        <taxon>Eukaryota</taxon>
        <taxon>Fungi</taxon>
        <taxon>Dikarya</taxon>
        <taxon>Ascomycota</taxon>
        <taxon>Pezizomycotina</taxon>
        <taxon>Dothideomycetes</taxon>
        <taxon>Pleosporomycetidae</taxon>
        <taxon>Pleosporales</taxon>
        <taxon>Pleosporineae</taxon>
        <taxon>Phaeosphaeriaceae</taxon>
        <taxon>Paraphoma</taxon>
    </lineage>
</organism>
<evidence type="ECO:0000256" key="2">
    <source>
        <dbReference type="SAM" id="SignalP"/>
    </source>
</evidence>
<dbReference type="SUPFAM" id="SSF48056">
    <property type="entry name" value="Di-copper centre-containing domain"/>
    <property type="match status" value="1"/>
</dbReference>
<dbReference type="AlphaFoldDB" id="A0A8K0W404"/>
<dbReference type="Proteomes" id="UP000813461">
    <property type="component" value="Unassembled WGS sequence"/>
</dbReference>
<evidence type="ECO:0000313" key="5">
    <source>
        <dbReference type="EMBL" id="KAH7093245.1"/>
    </source>
</evidence>
<dbReference type="GO" id="GO:0016491">
    <property type="term" value="F:oxidoreductase activity"/>
    <property type="evidence" value="ECO:0007669"/>
    <property type="project" value="InterPro"/>
</dbReference>
<accession>A0A8K0W404</accession>
<evidence type="ECO:0000313" key="6">
    <source>
        <dbReference type="Proteomes" id="UP000813461"/>
    </source>
</evidence>
<feature type="chain" id="PRO_5035421921" description="Tyrosinase copper-binding domain-containing protein" evidence="2">
    <location>
        <begin position="19"/>
        <end position="384"/>
    </location>
</feature>
<gene>
    <name evidence="5" type="ORF">FB567DRAFT_170389</name>
</gene>
<dbReference type="GO" id="GO:0046872">
    <property type="term" value="F:metal ion binding"/>
    <property type="evidence" value="ECO:0007669"/>
    <property type="project" value="UniProtKB-KW"/>
</dbReference>
<feature type="domain" description="Tyrosinase copper-binding" evidence="4">
    <location>
        <begin position="312"/>
        <end position="323"/>
    </location>
</feature>
<dbReference type="OrthoDB" id="6132182at2759"/>
<evidence type="ECO:0000256" key="1">
    <source>
        <dbReference type="ARBA" id="ARBA00022723"/>
    </source>
</evidence>
<name>A0A8K0W404_9PLEO</name>
<dbReference type="Gene3D" id="1.10.1280.10">
    <property type="entry name" value="Di-copper center containing domain from catechol oxidase"/>
    <property type="match status" value="1"/>
</dbReference>
<dbReference type="PANTHER" id="PTHR11474">
    <property type="entry name" value="TYROSINASE FAMILY MEMBER"/>
    <property type="match status" value="1"/>
</dbReference>
<dbReference type="PRINTS" id="PR00092">
    <property type="entry name" value="TYROSINASE"/>
</dbReference>